<evidence type="ECO:0000313" key="2">
    <source>
        <dbReference type="Proteomes" id="UP000313066"/>
    </source>
</evidence>
<dbReference type="Proteomes" id="UP000313066">
    <property type="component" value="Unassembled WGS sequence"/>
</dbReference>
<sequence>MEMLACALILLALLERLWRWAAKVRKSGRSISATGFDEFAAAFLSTKRVQLEQRQSETMLRDDETDGAPPANRIDAARNKITIVVPDKR</sequence>
<dbReference type="EMBL" id="VDMA02000012">
    <property type="protein sequence ID" value="KAB8182824.1"/>
    <property type="molecule type" value="Genomic_DNA"/>
</dbReference>
<name>A0A5N6BQW0_9ACTN</name>
<dbReference type="RefSeq" id="WP_139576667.1">
    <property type="nucleotide sequence ID" value="NZ_VDMA02000012.1"/>
</dbReference>
<dbReference type="Pfam" id="PF19690">
    <property type="entry name" value="DUF6191"/>
    <property type="match status" value="1"/>
</dbReference>
<accession>A0A5N6BQW0</accession>
<organism evidence="1 2">
    <name type="scientific">Microbispora catharanthi</name>
    <dbReference type="NCBI Taxonomy" id="1712871"/>
    <lineage>
        <taxon>Bacteria</taxon>
        <taxon>Bacillati</taxon>
        <taxon>Actinomycetota</taxon>
        <taxon>Actinomycetes</taxon>
        <taxon>Streptosporangiales</taxon>
        <taxon>Streptosporangiaceae</taxon>
        <taxon>Microbispora</taxon>
    </lineage>
</organism>
<evidence type="ECO:0000313" key="1">
    <source>
        <dbReference type="EMBL" id="KAB8182824.1"/>
    </source>
</evidence>
<proteinExistence type="predicted"/>
<dbReference type="InterPro" id="IPR045684">
    <property type="entry name" value="DUF6191"/>
</dbReference>
<dbReference type="AlphaFoldDB" id="A0A5N6BQW0"/>
<protein>
    <submittedName>
        <fullName evidence="1">Uncharacterized protein</fullName>
    </submittedName>
</protein>
<gene>
    <name evidence="1" type="ORF">FH610_022835</name>
</gene>
<keyword evidence="2" id="KW-1185">Reference proteome</keyword>
<comment type="caution">
    <text evidence="1">The sequence shown here is derived from an EMBL/GenBank/DDBJ whole genome shotgun (WGS) entry which is preliminary data.</text>
</comment>
<reference evidence="1 2" key="1">
    <citation type="submission" date="2019-10" db="EMBL/GenBank/DDBJ databases">
        <title>Nonomuraea sp. nov., isolated from Phyllanthus amarus.</title>
        <authorList>
            <person name="Klykleung N."/>
            <person name="Tanasupawat S."/>
        </authorList>
    </citation>
    <scope>NUCLEOTIDE SEQUENCE [LARGE SCALE GENOMIC DNA]</scope>
    <source>
        <strain evidence="1 2">CR1-09</strain>
    </source>
</reference>